<organism evidence="2 3">
    <name type="scientific">Paenibacillus lentus</name>
    <dbReference type="NCBI Taxonomy" id="1338368"/>
    <lineage>
        <taxon>Bacteria</taxon>
        <taxon>Bacillati</taxon>
        <taxon>Bacillota</taxon>
        <taxon>Bacilli</taxon>
        <taxon>Bacillales</taxon>
        <taxon>Paenibacillaceae</taxon>
        <taxon>Paenibacillus</taxon>
    </lineage>
</organism>
<dbReference type="Pfam" id="PF11181">
    <property type="entry name" value="YflT"/>
    <property type="match status" value="1"/>
</dbReference>
<evidence type="ECO:0000313" key="2">
    <source>
        <dbReference type="EMBL" id="AZK46164.1"/>
    </source>
</evidence>
<keyword evidence="3" id="KW-1185">Reference proteome</keyword>
<proteinExistence type="predicted"/>
<protein>
    <submittedName>
        <fullName evidence="2">General stress protein</fullName>
    </submittedName>
</protein>
<evidence type="ECO:0000313" key="3">
    <source>
        <dbReference type="Proteomes" id="UP000273145"/>
    </source>
</evidence>
<gene>
    <name evidence="2" type="ORF">EIM92_08130</name>
</gene>
<accession>A0A3Q8SAH2</accession>
<dbReference type="InterPro" id="IPR025889">
    <property type="entry name" value="GSP17M-like_dom"/>
</dbReference>
<dbReference type="KEGG" id="plen:EIM92_08130"/>
<sequence length="114" mass="12636">MSMTDKKSYAKVVQNGVQAVETVNELRAAGYVGDHIYVLAHDQDRTERIADTSNANEIGIKEEGVFDAIANLFRSRGDELRAKIVSLGFTHTEAAFYEKELDLGKVLVIARYTA</sequence>
<dbReference type="EMBL" id="CP034248">
    <property type="protein sequence ID" value="AZK46164.1"/>
    <property type="molecule type" value="Genomic_DNA"/>
</dbReference>
<evidence type="ECO:0000259" key="1">
    <source>
        <dbReference type="Pfam" id="PF11181"/>
    </source>
</evidence>
<dbReference type="RefSeq" id="WP_125082233.1">
    <property type="nucleotide sequence ID" value="NZ_CP034248.1"/>
</dbReference>
<dbReference type="OrthoDB" id="2353304at2"/>
<reference evidence="2 3" key="1">
    <citation type="submission" date="2018-11" db="EMBL/GenBank/DDBJ databases">
        <title>Genome sequencing of Paenibacillus lentus DSM25539(T).</title>
        <authorList>
            <person name="Kook J.-K."/>
            <person name="Park S.-N."/>
            <person name="Lim Y.K."/>
        </authorList>
    </citation>
    <scope>NUCLEOTIDE SEQUENCE [LARGE SCALE GENOMIC DNA]</scope>
    <source>
        <strain evidence="2 3">DSM 25539</strain>
    </source>
</reference>
<name>A0A3Q8SAH2_9BACL</name>
<feature type="domain" description="General stress protein 17M-like" evidence="1">
    <location>
        <begin position="10"/>
        <end position="104"/>
    </location>
</feature>
<dbReference type="AlphaFoldDB" id="A0A3Q8SAH2"/>
<dbReference type="Proteomes" id="UP000273145">
    <property type="component" value="Chromosome"/>
</dbReference>